<gene>
    <name evidence="1" type="ORF">F0169_19855</name>
</gene>
<accession>A0A5N7KPL6</accession>
<sequence>MKAIQLMFEKVMCEAAGIRDGSANGKASENAVAKGGCMSGWKIQNGLWCDFQRPAVPIPFICRTFPRESRPLAPAKSCD</sequence>
<dbReference type="Proteomes" id="UP000326112">
    <property type="component" value="Unassembled WGS sequence"/>
</dbReference>
<evidence type="ECO:0000313" key="2">
    <source>
        <dbReference type="Proteomes" id="UP000326112"/>
    </source>
</evidence>
<reference evidence="1 2" key="2">
    <citation type="journal article" date="2023" name="Plant Pathol.">
        <title>Dismantling and reorganizing Pseudomonas marginalis sensu#lato.</title>
        <authorList>
            <person name="Sawada H."/>
            <person name="Fujikawa T."/>
            <person name="Satou M."/>
        </authorList>
    </citation>
    <scope>NUCLEOTIDE SEQUENCE [LARGE SCALE GENOMIC DNA]</scope>
    <source>
        <strain evidence="1 2">MAFF 212408</strain>
    </source>
</reference>
<dbReference type="RefSeq" id="WP_152747414.1">
    <property type="nucleotide sequence ID" value="NZ_VUAZ01000123.1"/>
</dbReference>
<reference evidence="1 2" key="1">
    <citation type="journal article" date="2020" name="Int. J. Syst. Evol. Microbiol.">
        <title>Pseudomonas kitaguniensis sp. nov., a pathogen causing bacterial rot of Welsh onion in Japan.</title>
        <authorList>
            <person name="Sawada H."/>
            <person name="Fujikawa T."/>
            <person name="Nishiwaki Y."/>
            <person name="Horita H."/>
        </authorList>
    </citation>
    <scope>NUCLEOTIDE SEQUENCE [LARGE SCALE GENOMIC DNA]</scope>
    <source>
        <strain evidence="1 2">MAFF 212408</strain>
    </source>
</reference>
<name>A0A5N7KPL6_9PSED</name>
<comment type="caution">
    <text evidence="1">The sequence shown here is derived from an EMBL/GenBank/DDBJ whole genome shotgun (WGS) entry which is preliminary data.</text>
</comment>
<organism evidence="1 2">
    <name type="scientific">Pseudomonas kitaguniensis</name>
    <dbReference type="NCBI Taxonomy" id="2607908"/>
    <lineage>
        <taxon>Bacteria</taxon>
        <taxon>Pseudomonadati</taxon>
        <taxon>Pseudomonadota</taxon>
        <taxon>Gammaproteobacteria</taxon>
        <taxon>Pseudomonadales</taxon>
        <taxon>Pseudomonadaceae</taxon>
        <taxon>Pseudomonas</taxon>
    </lineage>
</organism>
<protein>
    <submittedName>
        <fullName evidence="1">Uncharacterized protein</fullName>
    </submittedName>
</protein>
<proteinExistence type="predicted"/>
<dbReference type="EMBL" id="VUAZ01000123">
    <property type="protein sequence ID" value="MPR04133.1"/>
    <property type="molecule type" value="Genomic_DNA"/>
</dbReference>
<evidence type="ECO:0000313" key="1">
    <source>
        <dbReference type="EMBL" id="MPR04133.1"/>
    </source>
</evidence>
<keyword evidence="2" id="KW-1185">Reference proteome</keyword>